<protein>
    <recommendedName>
        <fullName evidence="7">HYDIN/VesB/CFA65-like Ig-like domain-containing protein</fullName>
    </recommendedName>
</protein>
<dbReference type="InterPro" id="IPR018247">
    <property type="entry name" value="EF_Hand_1_Ca_BS"/>
</dbReference>
<keyword evidence="4" id="KW-0969">Cilium</keyword>
<keyword evidence="5" id="KW-0966">Cell projection</keyword>
<dbReference type="Gene3D" id="3.40.390.10">
    <property type="entry name" value="Collagenase (Catalytic Domain)"/>
    <property type="match status" value="1"/>
</dbReference>
<keyword evidence="9" id="KW-1185">Reference proteome</keyword>
<dbReference type="NCBIfam" id="NF012200">
    <property type="entry name" value="choice_anch_D"/>
    <property type="match status" value="1"/>
</dbReference>
<evidence type="ECO:0000256" key="1">
    <source>
        <dbReference type="ARBA" id="ARBA00004138"/>
    </source>
</evidence>
<dbReference type="InterPro" id="IPR024079">
    <property type="entry name" value="MetalloPept_cat_dom_sf"/>
</dbReference>
<dbReference type="Gene3D" id="2.60.40.10">
    <property type="entry name" value="Immunoglobulins"/>
    <property type="match status" value="1"/>
</dbReference>
<dbReference type="Pfam" id="PF22544">
    <property type="entry name" value="HYDIN_VesB_CFA65-like_Ig"/>
    <property type="match status" value="1"/>
</dbReference>
<dbReference type="EMBL" id="CP036432">
    <property type="protein sequence ID" value="QDV85997.1"/>
    <property type="molecule type" value="Genomic_DNA"/>
</dbReference>
<accession>A0ABX5XWR2</accession>
<evidence type="ECO:0000259" key="7">
    <source>
        <dbReference type="Pfam" id="PF22544"/>
    </source>
</evidence>
<evidence type="ECO:0000256" key="5">
    <source>
        <dbReference type="ARBA" id="ARBA00023273"/>
    </source>
</evidence>
<organism evidence="8 9">
    <name type="scientific">Stieleria magnilauensis</name>
    <dbReference type="NCBI Taxonomy" id="2527963"/>
    <lineage>
        <taxon>Bacteria</taxon>
        <taxon>Pseudomonadati</taxon>
        <taxon>Planctomycetota</taxon>
        <taxon>Planctomycetia</taxon>
        <taxon>Pirellulales</taxon>
        <taxon>Pirellulaceae</taxon>
        <taxon>Stieleria</taxon>
    </lineage>
</organism>
<dbReference type="Proteomes" id="UP000318081">
    <property type="component" value="Chromosome"/>
</dbReference>
<dbReference type="PROSITE" id="PS00018">
    <property type="entry name" value="EF_HAND_1"/>
    <property type="match status" value="1"/>
</dbReference>
<feature type="compositionally biased region" description="Polar residues" evidence="6">
    <location>
        <begin position="517"/>
        <end position="531"/>
    </location>
</feature>
<evidence type="ECO:0000313" key="8">
    <source>
        <dbReference type="EMBL" id="QDV85997.1"/>
    </source>
</evidence>
<dbReference type="InterPro" id="IPR053879">
    <property type="entry name" value="HYDIN_VesB_CFA65-like_Ig"/>
</dbReference>
<evidence type="ECO:0000256" key="3">
    <source>
        <dbReference type="ARBA" id="ARBA00022490"/>
    </source>
</evidence>
<dbReference type="SUPFAM" id="SSF141072">
    <property type="entry name" value="CalX-like"/>
    <property type="match status" value="2"/>
</dbReference>
<feature type="domain" description="HYDIN/VesB/CFA65-like Ig-like" evidence="7">
    <location>
        <begin position="743"/>
        <end position="828"/>
    </location>
</feature>
<sequence>MRRVHRGWLSRLSYQKLESRRLLAARLGSAGADPLGDYETDARLIERFYGPLAPGRPVPPIQGIAPLVGEGRGDETPGNTIPDGDFPVASEGGDDGLSESALVSLDETFTLHSRPDSNFTIYLDFDGHTTTDTSWNTGYGLSVIEHPNYWGGTGSDFSDARLELIQQIWQILAEDFAPFDVNVTTQEPSDLDDLRYNGSQDTRWGTRVVMTKDTFANCSCGGHAYLGAFDDRQDEPALVYNNGLNTGSETASHEVGHQLGLHHDGAGSRTYYSGHGSGSTGWGPIMGSPFSKQVTQWSKGDYYDASRTDEDDLQRITRSSNFPYTADDHANDPSSASPLRESGSVAVDAFGIIERNDDVDWFQFSTGGGNVSLQIDVLDYKPNLDVWAGLYDSSGTFLVDSNPQTSLSASLQDIPLAAGDYFVKIDGVPRDGTYDAALDAVVEPTPAPYAVANPLGYSDYGSLGQYRISGTLVDPGVASVSITATSATVAEGEQAEFTLTNSAGGDGDVIVEVRSVRQSAPGQPAPNSTEPSDFGGPLRQTVSMLNGSGTLLIPIVDDATAEGPEFFEVHIVDAATFAVADRVAAMEVEEIVSIYSIEATATIANEGDAGIGSTHQFTILRTGLPTRAHEVHWRRIFPTGSAMSADLQDFVSPASGSVFFEIGETFQSLEIEIRGDTDFEPDETYTIELSVPTGGTYQVDPVALAADGQIINDDPVLPEITLRGDQGLSIVDGAAAMIGNGTDMGLVDVQADSHTQTFTIENEGGMDLYLSSLAIFGTHSYDFSITRSPAVLVGPGESTTFDATFDPTAAGRRNATIMISSNDANESVFSVPVSGLATDLRVERVEVNQGAGSRSQLDSVTVVYNQRVDHPSLSQAFEIRNVTSGQSVESIQATPVDFNGRTEVLLTFEDAAGVPVVLDDGDYELRVRSSAAMSLAVEPYPMRNDLLFGTDAGAVDRADAFFRLFGDSDGDRDVDGQDYGRFGLSFLLSNTSPDFNAQFDADRDGDVDGLDYGQFGLRFLKTL</sequence>
<reference evidence="8 9" key="1">
    <citation type="submission" date="2019-02" db="EMBL/GenBank/DDBJ databases">
        <title>Deep-cultivation of Planctomycetes and their phenomic and genomic characterization uncovers novel biology.</title>
        <authorList>
            <person name="Wiegand S."/>
            <person name="Jogler M."/>
            <person name="Boedeker C."/>
            <person name="Pinto D."/>
            <person name="Vollmers J."/>
            <person name="Rivas-Marin E."/>
            <person name="Kohn T."/>
            <person name="Peeters S.H."/>
            <person name="Heuer A."/>
            <person name="Rast P."/>
            <person name="Oberbeckmann S."/>
            <person name="Bunk B."/>
            <person name="Jeske O."/>
            <person name="Meyerdierks A."/>
            <person name="Storesund J.E."/>
            <person name="Kallscheuer N."/>
            <person name="Luecker S."/>
            <person name="Lage O.M."/>
            <person name="Pohl T."/>
            <person name="Merkel B.J."/>
            <person name="Hornburger P."/>
            <person name="Mueller R.-W."/>
            <person name="Bruemmer F."/>
            <person name="Labrenz M."/>
            <person name="Spormann A.M."/>
            <person name="Op den Camp H."/>
            <person name="Overmann J."/>
            <person name="Amann R."/>
            <person name="Jetten M.S.M."/>
            <person name="Mascher T."/>
            <person name="Medema M.H."/>
            <person name="Devos D.P."/>
            <person name="Kaster A.-K."/>
            <person name="Ovreas L."/>
            <person name="Rohde M."/>
            <person name="Galperin M.Y."/>
            <person name="Jogler C."/>
        </authorList>
    </citation>
    <scope>NUCLEOTIDE SEQUENCE [LARGE SCALE GENOMIC DNA]</scope>
    <source>
        <strain evidence="8 9">TBK1r</strain>
    </source>
</reference>
<evidence type="ECO:0000256" key="6">
    <source>
        <dbReference type="SAM" id="MobiDB-lite"/>
    </source>
</evidence>
<dbReference type="InterPro" id="IPR038081">
    <property type="entry name" value="CalX-like_sf"/>
</dbReference>
<dbReference type="Gene3D" id="2.60.40.2030">
    <property type="match status" value="2"/>
</dbReference>
<dbReference type="Pfam" id="PF13582">
    <property type="entry name" value="Reprolysin_3"/>
    <property type="match status" value="1"/>
</dbReference>
<keyword evidence="3" id="KW-0963">Cytoplasm</keyword>
<comment type="subcellular location">
    <subcellularLocation>
        <location evidence="1">Cell projection</location>
        <location evidence="1">Cilium</location>
    </subcellularLocation>
    <subcellularLocation>
        <location evidence="2">Cytoplasm</location>
    </subcellularLocation>
</comment>
<name>A0ABX5XWR2_9BACT</name>
<dbReference type="Gene3D" id="2.60.120.380">
    <property type="match status" value="1"/>
</dbReference>
<evidence type="ECO:0000256" key="2">
    <source>
        <dbReference type="ARBA" id="ARBA00004496"/>
    </source>
</evidence>
<dbReference type="InterPro" id="IPR013783">
    <property type="entry name" value="Ig-like_fold"/>
</dbReference>
<evidence type="ECO:0000256" key="4">
    <source>
        <dbReference type="ARBA" id="ARBA00023069"/>
    </source>
</evidence>
<gene>
    <name evidence="8" type="ORF">TBK1r_50140</name>
</gene>
<dbReference type="SUPFAM" id="SSF55486">
    <property type="entry name" value="Metalloproteases ('zincins'), catalytic domain"/>
    <property type="match status" value="1"/>
</dbReference>
<evidence type="ECO:0000313" key="9">
    <source>
        <dbReference type="Proteomes" id="UP000318081"/>
    </source>
</evidence>
<proteinExistence type="predicted"/>
<feature type="region of interest" description="Disordered" evidence="6">
    <location>
        <begin position="517"/>
        <end position="537"/>
    </location>
</feature>